<dbReference type="InterPro" id="IPR040716">
    <property type="entry name" value="Wza_C"/>
</dbReference>
<evidence type="ECO:0000256" key="7">
    <source>
        <dbReference type="ARBA" id="ARBA00022729"/>
    </source>
</evidence>
<dbReference type="EMBL" id="CP014945">
    <property type="protein sequence ID" value="AMT96336.1"/>
    <property type="molecule type" value="Genomic_DNA"/>
</dbReference>
<dbReference type="InterPro" id="IPR003715">
    <property type="entry name" value="Poly_export_N"/>
</dbReference>
<evidence type="ECO:0000256" key="8">
    <source>
        <dbReference type="ARBA" id="ARBA00023047"/>
    </source>
</evidence>
<organism evidence="19 20">
    <name type="scientific">Psychrobacter alimentarius</name>
    <dbReference type="NCBI Taxonomy" id="261164"/>
    <lineage>
        <taxon>Bacteria</taxon>
        <taxon>Pseudomonadati</taxon>
        <taxon>Pseudomonadota</taxon>
        <taxon>Gammaproteobacteria</taxon>
        <taxon>Moraxellales</taxon>
        <taxon>Moraxellaceae</taxon>
        <taxon>Psychrobacter</taxon>
    </lineage>
</organism>
<proteinExistence type="inferred from homology"/>
<evidence type="ECO:0000256" key="3">
    <source>
        <dbReference type="ARBA" id="ARBA00022448"/>
    </source>
</evidence>
<sequence length="366" mass="39650">MQHHALRRLGATCILLVSALSGCMSLNSGLQSGNLPPSGTFVAENGLQFNVQPLSLTTLPPKQVVTPNSDLAELVQSSGQANYRITEGDILSISMIGYPDITPSAVSSNSNPYVSGFPVDQQGFVQFPLIGRIKASGLSVPKFTANLQSSLKRYLKYPDPQVKIVNYRGNKFFIDGEVKQPGEFPIADIPVSLYGAISMAGGAMPTGDSNSIVLDRQGKSYSIGLQSLREMGTSANQIYLRDGDSIHINSQDRNKIYVLGEFGRVEPVPILEQGISLAQVLGESRGLNANTANAAKIYVVRDNLKTRVTNIYYIDMQTITSFPLANRFEMQANDIVYVDPTGLTRWNRVVSALLPSTSTIRSLSGL</sequence>
<evidence type="ECO:0000256" key="1">
    <source>
        <dbReference type="ARBA" id="ARBA00004571"/>
    </source>
</evidence>
<feature type="domain" description="Outer-membrane lipoprotein Wza C-terminal" evidence="17">
    <location>
        <begin position="342"/>
        <end position="364"/>
    </location>
</feature>
<dbReference type="InterPro" id="IPR049712">
    <property type="entry name" value="Poly_export"/>
</dbReference>
<evidence type="ECO:0000259" key="16">
    <source>
        <dbReference type="Pfam" id="PF02563"/>
    </source>
</evidence>
<name>A0ABN4N295_9GAMM</name>
<keyword evidence="3" id="KW-0813">Transport</keyword>
<evidence type="ECO:0000256" key="13">
    <source>
        <dbReference type="ARBA" id="ARBA00023237"/>
    </source>
</evidence>
<dbReference type="PROSITE" id="PS51257">
    <property type="entry name" value="PROKAR_LIPOPROTEIN"/>
    <property type="match status" value="1"/>
</dbReference>
<dbReference type="InterPro" id="IPR054765">
    <property type="entry name" value="SLBB_dom"/>
</dbReference>
<protein>
    <submittedName>
        <fullName evidence="19">Sugar ABC transporter substrate-binding protein</fullName>
    </submittedName>
</protein>
<feature type="signal peptide" evidence="15">
    <location>
        <begin position="1"/>
        <end position="23"/>
    </location>
</feature>
<keyword evidence="7 15" id="KW-0732">Signal</keyword>
<dbReference type="Pfam" id="PF18412">
    <property type="entry name" value="Wza_C"/>
    <property type="match status" value="1"/>
</dbReference>
<keyword evidence="20" id="KW-1185">Reference proteome</keyword>
<dbReference type="PANTHER" id="PTHR33619:SF3">
    <property type="entry name" value="POLYSACCHARIDE EXPORT PROTEIN GFCE-RELATED"/>
    <property type="match status" value="1"/>
</dbReference>
<keyword evidence="14" id="KW-0449">Lipoprotein</keyword>
<evidence type="ECO:0000256" key="9">
    <source>
        <dbReference type="ARBA" id="ARBA00023065"/>
    </source>
</evidence>
<keyword evidence="4" id="KW-1134">Transmembrane beta strand</keyword>
<dbReference type="PANTHER" id="PTHR33619">
    <property type="entry name" value="POLYSACCHARIDE EXPORT PROTEIN GFCE-RELATED"/>
    <property type="match status" value="1"/>
</dbReference>
<dbReference type="Pfam" id="PF02563">
    <property type="entry name" value="Poly_export"/>
    <property type="match status" value="1"/>
</dbReference>
<evidence type="ECO:0000256" key="6">
    <source>
        <dbReference type="ARBA" id="ARBA00022692"/>
    </source>
</evidence>
<evidence type="ECO:0000256" key="12">
    <source>
        <dbReference type="ARBA" id="ARBA00023139"/>
    </source>
</evidence>
<reference evidence="19 20" key="1">
    <citation type="submission" date="2016-03" db="EMBL/GenBank/DDBJ databases">
        <title>Genome sequencing of Psychrobacter alimentarius PAMC 27889.</title>
        <authorList>
            <person name="Lee J."/>
            <person name="Kim O.-S."/>
        </authorList>
    </citation>
    <scope>NUCLEOTIDE SEQUENCE [LARGE SCALE GENOMIC DNA]</scope>
    <source>
        <strain evidence="19 20">PAMC 27889</strain>
    </source>
</reference>
<evidence type="ECO:0000313" key="20">
    <source>
        <dbReference type="Proteomes" id="UP000076104"/>
    </source>
</evidence>
<keyword evidence="13" id="KW-0998">Cell outer membrane</keyword>
<keyword evidence="9" id="KW-0406">Ion transport</keyword>
<keyword evidence="5" id="KW-0762">Sugar transport</keyword>
<gene>
    <name evidence="19" type="ORF">A3K91_0714</name>
</gene>
<dbReference type="Pfam" id="PF22461">
    <property type="entry name" value="SLBB_2"/>
    <property type="match status" value="2"/>
</dbReference>
<keyword evidence="6" id="KW-0812">Transmembrane</keyword>
<feature type="domain" description="SLBB" evidence="18">
    <location>
        <begin position="171"/>
        <end position="248"/>
    </location>
</feature>
<keyword evidence="11" id="KW-0472">Membrane</keyword>
<dbReference type="Gene3D" id="3.10.560.10">
    <property type="entry name" value="Outer membrane lipoprotein wza domain like"/>
    <property type="match status" value="2"/>
</dbReference>
<comment type="subcellular location">
    <subcellularLocation>
        <location evidence="1">Cell outer membrane</location>
        <topology evidence="1">Multi-pass membrane protein</topology>
    </subcellularLocation>
</comment>
<dbReference type="Gene3D" id="3.30.1950.10">
    <property type="entry name" value="wza like domain"/>
    <property type="match status" value="1"/>
</dbReference>
<comment type="similarity">
    <text evidence="2">Belongs to the BexD/CtrA/VexA family.</text>
</comment>
<evidence type="ECO:0000313" key="19">
    <source>
        <dbReference type="EMBL" id="AMT96336.1"/>
    </source>
</evidence>
<dbReference type="Proteomes" id="UP000076104">
    <property type="component" value="Chromosome"/>
</dbReference>
<feature type="domain" description="SLBB" evidence="18">
    <location>
        <begin position="255"/>
        <end position="338"/>
    </location>
</feature>
<accession>A0ABN4N295</accession>
<evidence type="ECO:0000259" key="17">
    <source>
        <dbReference type="Pfam" id="PF18412"/>
    </source>
</evidence>
<evidence type="ECO:0000256" key="10">
    <source>
        <dbReference type="ARBA" id="ARBA00023114"/>
    </source>
</evidence>
<keyword evidence="8" id="KW-0625">Polysaccharide transport</keyword>
<feature type="domain" description="Polysaccharide export protein N-terminal" evidence="16">
    <location>
        <begin position="80"/>
        <end position="164"/>
    </location>
</feature>
<evidence type="ECO:0000259" key="18">
    <source>
        <dbReference type="Pfam" id="PF22461"/>
    </source>
</evidence>
<evidence type="ECO:0000256" key="5">
    <source>
        <dbReference type="ARBA" id="ARBA00022597"/>
    </source>
</evidence>
<keyword evidence="12" id="KW-0564">Palmitate</keyword>
<evidence type="ECO:0000256" key="11">
    <source>
        <dbReference type="ARBA" id="ARBA00023136"/>
    </source>
</evidence>
<evidence type="ECO:0000256" key="15">
    <source>
        <dbReference type="SAM" id="SignalP"/>
    </source>
</evidence>
<feature type="chain" id="PRO_5047238278" evidence="15">
    <location>
        <begin position="24"/>
        <end position="366"/>
    </location>
</feature>
<evidence type="ECO:0000256" key="2">
    <source>
        <dbReference type="ARBA" id="ARBA00009450"/>
    </source>
</evidence>
<evidence type="ECO:0000256" key="4">
    <source>
        <dbReference type="ARBA" id="ARBA00022452"/>
    </source>
</evidence>
<evidence type="ECO:0000256" key="14">
    <source>
        <dbReference type="ARBA" id="ARBA00023288"/>
    </source>
</evidence>
<keyword evidence="10" id="KW-0626">Porin</keyword>